<organism evidence="1 2">
    <name type="scientific">Williamsia marianensis</name>
    <dbReference type="NCBI Taxonomy" id="85044"/>
    <lineage>
        <taxon>Bacteria</taxon>
        <taxon>Bacillati</taxon>
        <taxon>Actinomycetota</taxon>
        <taxon>Actinomycetes</taxon>
        <taxon>Mycobacteriales</taxon>
        <taxon>Nocardiaceae</taxon>
        <taxon>Williamsia</taxon>
    </lineage>
</organism>
<comment type="caution">
    <text evidence="1">The sequence shown here is derived from an EMBL/GenBank/DDBJ whole genome shotgun (WGS) entry which is preliminary data.</text>
</comment>
<evidence type="ECO:0000313" key="1">
    <source>
        <dbReference type="EMBL" id="RKR95749.1"/>
    </source>
</evidence>
<gene>
    <name evidence="1" type="ORF">DFJ75_2575</name>
</gene>
<dbReference type="Pfam" id="PF11248">
    <property type="entry name" value="DUF3046"/>
    <property type="match status" value="1"/>
</dbReference>
<dbReference type="AlphaFoldDB" id="A0A315SC70"/>
<accession>A0A495K5J2</accession>
<evidence type="ECO:0000313" key="2">
    <source>
        <dbReference type="Proteomes" id="UP000274762"/>
    </source>
</evidence>
<sequence>MSTLSTRSRYVSVQRGPEGFATLGHVRLTEFSELISTEFGSTTANSMLVDHVLTDLGGRTAAEALDAGIDPRDVWTALCRDFDVPRERW</sequence>
<proteinExistence type="predicted"/>
<dbReference type="Proteomes" id="UP000274762">
    <property type="component" value="Unassembled WGS sequence"/>
</dbReference>
<accession>A0A315SC70</accession>
<name>A0A315SC70_WILMA</name>
<dbReference type="EMBL" id="RBKV01000001">
    <property type="protein sequence ID" value="RKR95749.1"/>
    <property type="molecule type" value="Genomic_DNA"/>
</dbReference>
<protein>
    <submittedName>
        <fullName evidence="1">DUF3046 family protein</fullName>
    </submittedName>
</protein>
<reference evidence="1 2" key="1">
    <citation type="submission" date="2018-10" db="EMBL/GenBank/DDBJ databases">
        <title>Sequencing the genomes of 1000 actinobacteria strains.</title>
        <authorList>
            <person name="Klenk H.-P."/>
        </authorList>
    </citation>
    <scope>NUCLEOTIDE SEQUENCE [LARGE SCALE GENOMIC DNA]</scope>
    <source>
        <strain evidence="1 2">DSM 44343</strain>
    </source>
</reference>
<dbReference type="InterPro" id="IPR021408">
    <property type="entry name" value="DUF3046"/>
</dbReference>